<evidence type="ECO:0000313" key="3">
    <source>
        <dbReference type="Proteomes" id="UP001499987"/>
    </source>
</evidence>
<comment type="caution">
    <text evidence="2">The sequence shown here is derived from an EMBL/GenBank/DDBJ whole genome shotgun (WGS) entry which is preliminary data.</text>
</comment>
<keyword evidence="3" id="KW-1185">Reference proteome</keyword>
<feature type="transmembrane region" description="Helical" evidence="1">
    <location>
        <begin position="25"/>
        <end position="46"/>
    </location>
</feature>
<reference evidence="3" key="1">
    <citation type="journal article" date="2019" name="Int. J. Syst. Evol. Microbiol.">
        <title>The Global Catalogue of Microorganisms (GCM) 10K type strain sequencing project: providing services to taxonomists for standard genome sequencing and annotation.</title>
        <authorList>
            <consortium name="The Broad Institute Genomics Platform"/>
            <consortium name="The Broad Institute Genome Sequencing Center for Infectious Disease"/>
            <person name="Wu L."/>
            <person name="Ma J."/>
        </authorList>
    </citation>
    <scope>NUCLEOTIDE SEQUENCE [LARGE SCALE GENOMIC DNA]</scope>
    <source>
        <strain evidence="3">JCM 13002</strain>
    </source>
</reference>
<dbReference type="EMBL" id="BAAALD010000069">
    <property type="protein sequence ID" value="GAA1107003.1"/>
    <property type="molecule type" value="Genomic_DNA"/>
</dbReference>
<organism evidence="2 3">
    <name type="scientific">Kitasatospora arboriphila</name>
    <dbReference type="NCBI Taxonomy" id="258052"/>
    <lineage>
        <taxon>Bacteria</taxon>
        <taxon>Bacillati</taxon>
        <taxon>Actinomycetota</taxon>
        <taxon>Actinomycetes</taxon>
        <taxon>Kitasatosporales</taxon>
        <taxon>Streptomycetaceae</taxon>
        <taxon>Kitasatospora</taxon>
    </lineage>
</organism>
<dbReference type="RefSeq" id="WP_344626499.1">
    <property type="nucleotide sequence ID" value="NZ_BAAALD010000069.1"/>
</dbReference>
<evidence type="ECO:0000313" key="2">
    <source>
        <dbReference type="EMBL" id="GAA1107003.1"/>
    </source>
</evidence>
<accession>A0ABP4EKV7</accession>
<protein>
    <recommendedName>
        <fullName evidence="4">DUF2207 domain-containing protein</fullName>
    </recommendedName>
</protein>
<name>A0ABP4EKV7_9ACTN</name>
<keyword evidence="1" id="KW-0812">Transmembrane</keyword>
<evidence type="ECO:0000256" key="1">
    <source>
        <dbReference type="SAM" id="Phobius"/>
    </source>
</evidence>
<dbReference type="Proteomes" id="UP001499987">
    <property type="component" value="Unassembled WGS sequence"/>
</dbReference>
<evidence type="ECO:0008006" key="4">
    <source>
        <dbReference type="Google" id="ProtNLM"/>
    </source>
</evidence>
<gene>
    <name evidence="2" type="ORF">GCM10009663_56230</name>
</gene>
<keyword evidence="1" id="KW-0472">Membrane</keyword>
<proteinExistence type="predicted"/>
<keyword evidence="1" id="KW-1133">Transmembrane helix</keyword>
<sequence>MALVLFLIILAIVLGIVGVVAHGLLYLLFIGIAVLIIAMVISAVRFRHGGRSANR</sequence>